<dbReference type="PROSITE" id="PS51350">
    <property type="entry name" value="PTS_HPR_DOM"/>
    <property type="match status" value="1"/>
</dbReference>
<dbReference type="AlphaFoldDB" id="A0A8A7KDZ1"/>
<accession>A0A8A7KDZ1</accession>
<dbReference type="PANTHER" id="PTHR33705">
    <property type="entry name" value="PHOSPHOCARRIER PROTEIN HPR"/>
    <property type="match status" value="1"/>
</dbReference>
<evidence type="ECO:0000313" key="7">
    <source>
        <dbReference type="EMBL" id="QTL97649.1"/>
    </source>
</evidence>
<dbReference type="RefSeq" id="WP_230869273.1">
    <property type="nucleotide sequence ID" value="NZ_CP046640.1"/>
</dbReference>
<evidence type="ECO:0000256" key="4">
    <source>
        <dbReference type="ARBA" id="ARBA00022490"/>
    </source>
</evidence>
<dbReference type="EMBL" id="CP046640">
    <property type="protein sequence ID" value="QTL97649.1"/>
    <property type="molecule type" value="Genomic_DNA"/>
</dbReference>
<comment type="subcellular location">
    <subcellularLocation>
        <location evidence="2">Cytoplasm</location>
    </subcellularLocation>
</comment>
<dbReference type="NCBIfam" id="TIGR01003">
    <property type="entry name" value="PTS_HPr_family"/>
    <property type="match status" value="1"/>
</dbReference>
<dbReference type="PROSITE" id="PS00589">
    <property type="entry name" value="PTS_HPR_SER"/>
    <property type="match status" value="1"/>
</dbReference>
<keyword evidence="8" id="KW-1185">Reference proteome</keyword>
<proteinExistence type="predicted"/>
<feature type="domain" description="HPr" evidence="6">
    <location>
        <begin position="2"/>
        <end position="89"/>
    </location>
</feature>
<organism evidence="7 8">
    <name type="scientific">Iocasia fonsfrigidae</name>
    <dbReference type="NCBI Taxonomy" id="2682810"/>
    <lineage>
        <taxon>Bacteria</taxon>
        <taxon>Bacillati</taxon>
        <taxon>Bacillota</taxon>
        <taxon>Clostridia</taxon>
        <taxon>Halanaerobiales</taxon>
        <taxon>Halanaerobiaceae</taxon>
        <taxon>Iocasia</taxon>
    </lineage>
</organism>
<dbReference type="GO" id="GO:0009401">
    <property type="term" value="P:phosphoenolpyruvate-dependent sugar phosphotransferase system"/>
    <property type="evidence" value="ECO:0007669"/>
    <property type="project" value="UniProtKB-KW"/>
</dbReference>
<evidence type="ECO:0000259" key="6">
    <source>
        <dbReference type="PROSITE" id="PS51350"/>
    </source>
</evidence>
<dbReference type="PANTHER" id="PTHR33705:SF2">
    <property type="entry name" value="PHOSPHOCARRIER PROTEIN NPR"/>
    <property type="match status" value="1"/>
</dbReference>
<evidence type="ECO:0000256" key="3">
    <source>
        <dbReference type="ARBA" id="ARBA00020422"/>
    </source>
</evidence>
<dbReference type="InterPro" id="IPR002114">
    <property type="entry name" value="PTS_HPr_Ser_P_site"/>
</dbReference>
<dbReference type="CDD" id="cd00367">
    <property type="entry name" value="PTS-HPr_like"/>
    <property type="match status" value="1"/>
</dbReference>
<dbReference type="InterPro" id="IPR001020">
    <property type="entry name" value="PTS_HPr_His_P_site"/>
</dbReference>
<dbReference type="PROSITE" id="PS00369">
    <property type="entry name" value="PTS_HPR_HIS"/>
    <property type="match status" value="1"/>
</dbReference>
<dbReference type="GO" id="GO:0005737">
    <property type="term" value="C:cytoplasm"/>
    <property type="evidence" value="ECO:0007669"/>
    <property type="project" value="UniProtKB-SubCell"/>
</dbReference>
<keyword evidence="5" id="KW-0598">Phosphotransferase system</keyword>
<comment type="function">
    <text evidence="1">General (non sugar-specific) component of the phosphoenolpyruvate-dependent sugar phosphotransferase system (sugar PTS). This major carbohydrate active-transport system catalyzes the phosphorylation of incoming sugar substrates concomitantly with their translocation across the cell membrane. The phosphoryl group from phosphoenolpyruvate (PEP) is transferred to the phosphoryl carrier protein HPr by enzyme I. Phospho-HPr then transfers it to the PTS EIIA domain.</text>
</comment>
<dbReference type="Pfam" id="PF00381">
    <property type="entry name" value="PTS-HPr"/>
    <property type="match status" value="1"/>
</dbReference>
<name>A0A8A7KDZ1_9FIRM</name>
<dbReference type="KEGG" id="ifn:GM661_06450"/>
<gene>
    <name evidence="7" type="ORF">GM661_06450</name>
</gene>
<dbReference type="Proteomes" id="UP000665020">
    <property type="component" value="Chromosome"/>
</dbReference>
<protein>
    <recommendedName>
        <fullName evidence="3">Phosphocarrier protein HPr</fullName>
    </recommendedName>
</protein>
<dbReference type="InterPro" id="IPR000032">
    <property type="entry name" value="HPr-like"/>
</dbReference>
<dbReference type="SUPFAM" id="SSF55594">
    <property type="entry name" value="HPr-like"/>
    <property type="match status" value="1"/>
</dbReference>
<evidence type="ECO:0000313" key="8">
    <source>
        <dbReference type="Proteomes" id="UP000665020"/>
    </source>
</evidence>
<reference evidence="7" key="1">
    <citation type="submission" date="2019-12" db="EMBL/GenBank/DDBJ databases">
        <authorList>
            <person name="zhang j."/>
            <person name="sun C.M."/>
        </authorList>
    </citation>
    <scope>NUCLEOTIDE SEQUENCE</scope>
    <source>
        <strain evidence="7">NS-1</strain>
    </source>
</reference>
<dbReference type="Gene3D" id="3.30.1340.10">
    <property type="entry name" value="HPr-like"/>
    <property type="match status" value="1"/>
</dbReference>
<evidence type="ECO:0000256" key="5">
    <source>
        <dbReference type="ARBA" id="ARBA00022683"/>
    </source>
</evidence>
<dbReference type="InterPro" id="IPR050399">
    <property type="entry name" value="HPr"/>
</dbReference>
<dbReference type="PRINTS" id="PR00107">
    <property type="entry name" value="PHOSPHOCPHPR"/>
</dbReference>
<dbReference type="InterPro" id="IPR035895">
    <property type="entry name" value="HPr-like_sf"/>
</dbReference>
<sequence>MSVEKKVKITNETGLHARPASKFVQKAGGFNSEIIAILNDREVNAKSILGILSLGASKGKEIILKAEGTDEEMAIKELVNYLEVELPKEE</sequence>
<keyword evidence="4" id="KW-0963">Cytoplasm</keyword>
<evidence type="ECO:0000256" key="1">
    <source>
        <dbReference type="ARBA" id="ARBA00003681"/>
    </source>
</evidence>
<evidence type="ECO:0000256" key="2">
    <source>
        <dbReference type="ARBA" id="ARBA00004496"/>
    </source>
</evidence>